<protein>
    <recommendedName>
        <fullName evidence="3">DUF3303 domain-containing protein</fullName>
    </recommendedName>
</protein>
<dbReference type="RefSeq" id="WP_123968380.1">
    <property type="nucleotide sequence ID" value="NZ_JAUSYQ010000002.1"/>
</dbReference>
<evidence type="ECO:0000313" key="1">
    <source>
        <dbReference type="EMBL" id="MDQ0905202.1"/>
    </source>
</evidence>
<evidence type="ECO:0008006" key="3">
    <source>
        <dbReference type="Google" id="ProtNLM"/>
    </source>
</evidence>
<gene>
    <name evidence="1" type="ORF">QFZ22_001187</name>
</gene>
<evidence type="ECO:0000313" key="2">
    <source>
        <dbReference type="Proteomes" id="UP001234216"/>
    </source>
</evidence>
<reference evidence="1" key="1">
    <citation type="submission" date="2023-07" db="EMBL/GenBank/DDBJ databases">
        <title>Comparative genomics of wheat-associated soil bacteria to identify genetic determinants of phenazine resistance.</title>
        <authorList>
            <person name="Mouncey N."/>
        </authorList>
    </citation>
    <scope>NUCLEOTIDE SEQUENCE</scope>
    <source>
        <strain evidence="1">V4I22</strain>
    </source>
</reference>
<sequence>MGQKYLQRFVYAEGVTKPALDEAWGEAFKAFARSGNWGDVDSGIVHHQTYGTGWGGYALIEVEDPEAFGRYQMFHNQTYGHVVHVTFEPLWDMDRAFEATIRELK</sequence>
<dbReference type="Proteomes" id="UP001234216">
    <property type="component" value="Unassembled WGS sequence"/>
</dbReference>
<comment type="caution">
    <text evidence="1">The sequence shown here is derived from an EMBL/GenBank/DDBJ whole genome shotgun (WGS) entry which is preliminary data.</text>
</comment>
<dbReference type="EMBL" id="JAUSZV010000005">
    <property type="protein sequence ID" value="MDQ0905202.1"/>
    <property type="molecule type" value="Genomic_DNA"/>
</dbReference>
<dbReference type="AlphaFoldDB" id="A0AAW8F5P1"/>
<accession>A0AAW8F5P1</accession>
<name>A0AAW8F5P1_9ACTN</name>
<proteinExistence type="predicted"/>
<organism evidence="1 2">
    <name type="scientific">Streptomyces canus</name>
    <dbReference type="NCBI Taxonomy" id="58343"/>
    <lineage>
        <taxon>Bacteria</taxon>
        <taxon>Bacillati</taxon>
        <taxon>Actinomycetota</taxon>
        <taxon>Actinomycetes</taxon>
        <taxon>Kitasatosporales</taxon>
        <taxon>Streptomycetaceae</taxon>
        <taxon>Streptomyces</taxon>
        <taxon>Streptomyces aurantiacus group</taxon>
    </lineage>
</organism>